<evidence type="ECO:0000313" key="6">
    <source>
        <dbReference type="Proteomes" id="UP000694255"/>
    </source>
</evidence>
<feature type="region of interest" description="Disordered" evidence="4">
    <location>
        <begin position="49"/>
        <end position="77"/>
    </location>
</feature>
<dbReference type="GO" id="GO:0045503">
    <property type="term" value="F:dynein light chain binding"/>
    <property type="evidence" value="ECO:0007669"/>
    <property type="project" value="TreeGrafter"/>
</dbReference>
<dbReference type="Proteomes" id="UP000694255">
    <property type="component" value="Unassembled WGS sequence"/>
</dbReference>
<dbReference type="EMBL" id="JAGSYN010000121">
    <property type="protein sequence ID" value="KAG7663703.1"/>
    <property type="molecule type" value="Genomic_DNA"/>
</dbReference>
<feature type="compositionally biased region" description="Polar residues" evidence="4">
    <location>
        <begin position="49"/>
        <end position="65"/>
    </location>
</feature>
<dbReference type="AlphaFoldDB" id="A0A8J5QKB0"/>
<reference evidence="5 6" key="1">
    <citation type="journal article" date="2021" name="DNA Res.">
        <title>Genome analysis of Candida subhashii reveals its hybrid nature and dual mitochondrial genome conformations.</title>
        <authorList>
            <person name="Mixao V."/>
            <person name="Hegedusova E."/>
            <person name="Saus E."/>
            <person name="Pryszcz L.P."/>
            <person name="Cillingova A."/>
            <person name="Nosek J."/>
            <person name="Gabaldon T."/>
        </authorList>
    </citation>
    <scope>NUCLEOTIDE SEQUENCE [LARGE SCALE GENOMIC DNA]</scope>
    <source>
        <strain evidence="5 6">CBS 10753</strain>
    </source>
</reference>
<evidence type="ECO:0000313" key="5">
    <source>
        <dbReference type="EMBL" id="KAG7663703.1"/>
    </source>
</evidence>
<dbReference type="InterPro" id="IPR050687">
    <property type="entry name" value="Dynein_IC"/>
</dbReference>
<dbReference type="GeneID" id="73469556"/>
<dbReference type="SMART" id="SM00320">
    <property type="entry name" value="WD40"/>
    <property type="match status" value="4"/>
</dbReference>
<feature type="compositionally biased region" description="Basic and acidic residues" evidence="4">
    <location>
        <begin position="66"/>
        <end position="77"/>
    </location>
</feature>
<evidence type="ECO:0000256" key="4">
    <source>
        <dbReference type="SAM" id="MobiDB-lite"/>
    </source>
</evidence>
<comment type="caution">
    <text evidence="5">The sequence shown here is derived from an EMBL/GenBank/DDBJ whole genome shotgun (WGS) entry which is preliminary data.</text>
</comment>
<keyword evidence="2" id="KW-0853">WD repeat</keyword>
<keyword evidence="6" id="KW-1185">Reference proteome</keyword>
<dbReference type="RefSeq" id="XP_049263935.1">
    <property type="nucleotide sequence ID" value="XM_049406538.1"/>
</dbReference>
<sequence>MDRQQILELKRQRLQELKQKRSLTVTPTSEHRDGSISPRLPLTKRLVDASTQTSGEFTVDRSSNVRSHEEASEQDRDEVLRYEKAVQTIEVIDSTQLEPKVDETTNHQLIHKQEVSETELNESIAASIKLLNKLKIKHSIDIQDDNEKTSGINLDKDSQGCIKTTCQFHGETRSIRYIDISPFDCNMVLIAYTSTPQSSFNAIVYNIDSKSVFAEFFLSSISSEINIIKFDKYNQNRIIGGLDNGSIVIWELYTKTTHTHKASPIIAPTLQTPLFSTTSLDVMRNSNIIHHSHQQQQHNYEPHVEPIVYLQQLKIDGNDCIVSISRDGIINNWSSNLLVVPRDTTIQVFENNRIGANISIEHAYGIRQDGLVSGSSYIQNLLLGGNNGKIYRASNDKDGQFVPVCQTTVGAGGMGTVITSFAYFENHQNSYIISSHLDWNLRLWQMNSSEEEHELRKIPVAYIVKSLLVRPNRRHQFVTMGYLSIDDRDSKTIIDLWDLERKANTPILNITRDLLRVNCISFSPDGNELYVGKLDGSFTRLEIDDSKIDNEIVENAYDKGIAL</sequence>
<name>A0A8J5QKB0_9ASCO</name>
<dbReference type="GO" id="GO:0010970">
    <property type="term" value="P:transport along microtubule"/>
    <property type="evidence" value="ECO:0007669"/>
    <property type="project" value="TreeGrafter"/>
</dbReference>
<feature type="region of interest" description="Disordered" evidence="4">
    <location>
        <begin position="19"/>
        <end position="38"/>
    </location>
</feature>
<accession>A0A8J5QKB0</accession>
<protein>
    <submittedName>
        <fullName evidence="5">Uncharacterized protein</fullName>
    </submittedName>
</protein>
<dbReference type="InterPro" id="IPR001680">
    <property type="entry name" value="WD40_rpt"/>
</dbReference>
<evidence type="ECO:0000256" key="3">
    <source>
        <dbReference type="ARBA" id="ARBA00022737"/>
    </source>
</evidence>
<dbReference type="PANTHER" id="PTHR12442">
    <property type="entry name" value="DYNEIN INTERMEDIATE CHAIN"/>
    <property type="match status" value="1"/>
</dbReference>
<keyword evidence="3" id="KW-0677">Repeat</keyword>
<dbReference type="OrthoDB" id="366230at2759"/>
<dbReference type="GO" id="GO:0005868">
    <property type="term" value="C:cytoplasmic dynein complex"/>
    <property type="evidence" value="ECO:0007669"/>
    <property type="project" value="TreeGrafter"/>
</dbReference>
<evidence type="ECO:0000256" key="1">
    <source>
        <dbReference type="ARBA" id="ARBA00022490"/>
    </source>
</evidence>
<dbReference type="PANTHER" id="PTHR12442:SF22">
    <property type="entry name" value="CYTOPLASMIC DYNEIN 1 INTERMEDIATE CHAIN-RELATED"/>
    <property type="match status" value="1"/>
</dbReference>
<proteinExistence type="predicted"/>
<keyword evidence="1" id="KW-0963">Cytoplasm</keyword>
<dbReference type="GO" id="GO:0045504">
    <property type="term" value="F:dynein heavy chain binding"/>
    <property type="evidence" value="ECO:0007669"/>
    <property type="project" value="TreeGrafter"/>
</dbReference>
<gene>
    <name evidence="5" type="ORF">J8A68_002755</name>
</gene>
<organism evidence="5 6">
    <name type="scientific">[Candida] subhashii</name>
    <dbReference type="NCBI Taxonomy" id="561895"/>
    <lineage>
        <taxon>Eukaryota</taxon>
        <taxon>Fungi</taxon>
        <taxon>Dikarya</taxon>
        <taxon>Ascomycota</taxon>
        <taxon>Saccharomycotina</taxon>
        <taxon>Pichiomycetes</taxon>
        <taxon>Debaryomycetaceae</taxon>
        <taxon>Spathaspora</taxon>
    </lineage>
</organism>
<evidence type="ECO:0000256" key="2">
    <source>
        <dbReference type="ARBA" id="ARBA00022574"/>
    </source>
</evidence>